<dbReference type="AlphaFoldDB" id="A0A1E4RHB2"/>
<evidence type="ECO:0000313" key="2">
    <source>
        <dbReference type="Proteomes" id="UP000095085"/>
    </source>
</evidence>
<gene>
    <name evidence="1" type="ORF">HYPBUDRAFT_110932</name>
</gene>
<organism evidence="1 2">
    <name type="scientific">Hyphopichia burtonii NRRL Y-1933</name>
    <dbReference type="NCBI Taxonomy" id="984485"/>
    <lineage>
        <taxon>Eukaryota</taxon>
        <taxon>Fungi</taxon>
        <taxon>Dikarya</taxon>
        <taxon>Ascomycota</taxon>
        <taxon>Saccharomycotina</taxon>
        <taxon>Pichiomycetes</taxon>
        <taxon>Debaryomycetaceae</taxon>
        <taxon>Hyphopichia</taxon>
    </lineage>
</organism>
<protein>
    <submittedName>
        <fullName evidence="1">Uncharacterized protein</fullName>
    </submittedName>
</protein>
<dbReference type="STRING" id="984485.A0A1E4RHB2"/>
<dbReference type="GeneID" id="30993346"/>
<accession>A0A1E4RHB2</accession>
<sequence>MATKLSREEKKRLVEYLKTLKRINVAALQKQLEKCARNCESKVLRRLNGVSVTLRNVKVKDALEVERHHRPHIRTLLSDIDKLHKNELKLQASVYEQK</sequence>
<name>A0A1E4RHB2_9ASCO</name>
<proteinExistence type="predicted"/>
<dbReference type="Proteomes" id="UP000095085">
    <property type="component" value="Unassembled WGS sequence"/>
</dbReference>
<evidence type="ECO:0000313" key="1">
    <source>
        <dbReference type="EMBL" id="ODV66657.1"/>
    </source>
</evidence>
<reference evidence="2" key="1">
    <citation type="submission" date="2016-05" db="EMBL/GenBank/DDBJ databases">
        <title>Comparative genomics of biotechnologically important yeasts.</title>
        <authorList>
            <consortium name="DOE Joint Genome Institute"/>
            <person name="Riley R."/>
            <person name="Haridas S."/>
            <person name="Wolfe K.H."/>
            <person name="Lopes M.R."/>
            <person name="Hittinger C.T."/>
            <person name="Goker M."/>
            <person name="Salamov A."/>
            <person name="Wisecaver J."/>
            <person name="Long T.M."/>
            <person name="Aerts A.L."/>
            <person name="Barry K."/>
            <person name="Choi C."/>
            <person name="Clum A."/>
            <person name="Coughlan A.Y."/>
            <person name="Deshpande S."/>
            <person name="Douglass A.P."/>
            <person name="Hanson S.J."/>
            <person name="Klenk H.-P."/>
            <person name="Labutti K."/>
            <person name="Lapidus A."/>
            <person name="Lindquist E."/>
            <person name="Lipzen A."/>
            <person name="Meier-Kolthoff J.P."/>
            <person name="Ohm R.A."/>
            <person name="Otillar R.P."/>
            <person name="Pangilinan J."/>
            <person name="Peng Y."/>
            <person name="Rokas A."/>
            <person name="Rosa C.A."/>
            <person name="Scheuner C."/>
            <person name="Sibirny A.A."/>
            <person name="Slot J.C."/>
            <person name="Stielow J.B."/>
            <person name="Sun H."/>
            <person name="Kurtzman C.P."/>
            <person name="Blackwell M."/>
            <person name="Grigoriev I.V."/>
            <person name="Jeffries T.W."/>
        </authorList>
    </citation>
    <scope>NUCLEOTIDE SEQUENCE [LARGE SCALE GENOMIC DNA]</scope>
    <source>
        <strain evidence="2">NRRL Y-1933</strain>
    </source>
</reference>
<keyword evidence="2" id="KW-1185">Reference proteome</keyword>
<dbReference type="OrthoDB" id="4010849at2759"/>
<dbReference type="EMBL" id="KV454542">
    <property type="protein sequence ID" value="ODV66657.1"/>
    <property type="molecule type" value="Genomic_DNA"/>
</dbReference>
<dbReference type="RefSeq" id="XP_020075724.1">
    <property type="nucleotide sequence ID" value="XM_020218796.1"/>
</dbReference>